<keyword evidence="6 9" id="KW-0235">DNA replication</keyword>
<dbReference type="AlphaFoldDB" id="A0A3S9PYT0"/>
<sequence>MELRVERDVLADAVTWAAKTIPSRPAIPVLAGIKLVADGEGVLRVSAYDPETTALVEAEASVDTPGECLVNGRILADICRALPNRPVDLTLDGTKLEVVCGNARFSLHSMALDEYPALPDTPDVIGTVDGAEWLEAVTQVSSAASHDETLPLLVSVCVEIDGENITLMATDRYRLAVRELTWSPAKTDVSDRILVKASRLSDIAKSYGSAGQISLTLDEVGNAKMIGFESVGRENTSRLIDGDYPQVRSLFPKEINGYAVVSRTELLEAIKRSRIVVERNAAVRLSFTEGQVTVEAGQGGDSAQAKEVLQASLNGEDIAMAFNPSYLQDALAVTTSDYVRISFTHASKPAVVSAQEELGGDDSLDFRVLLMPIRAFGVN</sequence>
<accession>A0A3S9PYT0</accession>
<dbReference type="PANTHER" id="PTHR30478:SF0">
    <property type="entry name" value="BETA SLIDING CLAMP"/>
    <property type="match status" value="1"/>
</dbReference>
<dbReference type="NCBIfam" id="TIGR00663">
    <property type="entry name" value="dnan"/>
    <property type="match status" value="1"/>
</dbReference>
<reference evidence="13 14" key="1">
    <citation type="submission" date="2018-12" db="EMBL/GenBank/DDBJ databases">
        <title>Complete genome sequence of Flaviflexus sp. H23T48.</title>
        <authorList>
            <person name="Bae J.-W."/>
            <person name="Lee J.-Y."/>
        </authorList>
    </citation>
    <scope>NUCLEOTIDE SEQUENCE [LARGE SCALE GENOMIC DNA]</scope>
    <source>
        <strain evidence="13 14">H23T48</strain>
    </source>
</reference>
<proteinExistence type="inferred from homology"/>
<evidence type="ECO:0000256" key="5">
    <source>
        <dbReference type="ARBA" id="ARBA00022695"/>
    </source>
</evidence>
<dbReference type="OrthoDB" id="468978at2"/>
<evidence type="ECO:0000256" key="7">
    <source>
        <dbReference type="ARBA" id="ARBA00022932"/>
    </source>
</evidence>
<keyword evidence="4 9" id="KW-0808">Transferase</keyword>
<keyword evidence="8" id="KW-0238">DNA-binding</keyword>
<keyword evidence="7 9" id="KW-0239">DNA-directed DNA polymerase</keyword>
<comment type="similarity">
    <text evidence="2 9">Belongs to the beta sliding clamp family.</text>
</comment>
<dbReference type="PANTHER" id="PTHR30478">
    <property type="entry name" value="DNA POLYMERASE III SUBUNIT BETA"/>
    <property type="match status" value="1"/>
</dbReference>
<dbReference type="SUPFAM" id="SSF55979">
    <property type="entry name" value="DNA clamp"/>
    <property type="match status" value="3"/>
</dbReference>
<dbReference type="GO" id="GO:0008408">
    <property type="term" value="F:3'-5' exonuclease activity"/>
    <property type="evidence" value="ECO:0007669"/>
    <property type="project" value="InterPro"/>
</dbReference>
<dbReference type="PIRSF" id="PIRSF000804">
    <property type="entry name" value="DNA_pol_III_b"/>
    <property type="match status" value="1"/>
</dbReference>
<protein>
    <recommendedName>
        <fullName evidence="9">Beta sliding clamp</fullName>
    </recommendedName>
</protein>
<dbReference type="InterPro" id="IPR001001">
    <property type="entry name" value="DNA_polIII_beta"/>
</dbReference>
<evidence type="ECO:0000256" key="4">
    <source>
        <dbReference type="ARBA" id="ARBA00022679"/>
    </source>
</evidence>
<dbReference type="InterPro" id="IPR046938">
    <property type="entry name" value="DNA_clamp_sf"/>
</dbReference>
<dbReference type="GO" id="GO:0003677">
    <property type="term" value="F:DNA binding"/>
    <property type="evidence" value="ECO:0007669"/>
    <property type="project" value="UniProtKB-UniRule"/>
</dbReference>
<gene>
    <name evidence="13" type="ORF">EJ997_09520</name>
</gene>
<dbReference type="SMART" id="SM00480">
    <property type="entry name" value="POL3Bc"/>
    <property type="match status" value="1"/>
</dbReference>
<dbReference type="EMBL" id="CP034593">
    <property type="protein sequence ID" value="AZQ77540.1"/>
    <property type="molecule type" value="Genomic_DNA"/>
</dbReference>
<evidence type="ECO:0000313" key="13">
    <source>
        <dbReference type="EMBL" id="AZQ77540.1"/>
    </source>
</evidence>
<evidence type="ECO:0000256" key="6">
    <source>
        <dbReference type="ARBA" id="ARBA00022705"/>
    </source>
</evidence>
<evidence type="ECO:0000256" key="8">
    <source>
        <dbReference type="ARBA" id="ARBA00023125"/>
    </source>
</evidence>
<name>A0A3S9PYT0_9ACTO</name>
<dbReference type="InterPro" id="IPR022634">
    <property type="entry name" value="DNA_polIII_beta_N"/>
</dbReference>
<dbReference type="GO" id="GO:0006271">
    <property type="term" value="P:DNA strand elongation involved in DNA replication"/>
    <property type="evidence" value="ECO:0007669"/>
    <property type="project" value="TreeGrafter"/>
</dbReference>
<dbReference type="InterPro" id="IPR022637">
    <property type="entry name" value="DNA_polIII_beta_cen"/>
</dbReference>
<organism evidence="13 14">
    <name type="scientific">Flaviflexus ciconiae</name>
    <dbReference type="NCBI Taxonomy" id="2496867"/>
    <lineage>
        <taxon>Bacteria</taxon>
        <taxon>Bacillati</taxon>
        <taxon>Actinomycetota</taxon>
        <taxon>Actinomycetes</taxon>
        <taxon>Actinomycetales</taxon>
        <taxon>Actinomycetaceae</taxon>
        <taxon>Flaviflexus</taxon>
    </lineage>
</organism>
<dbReference type="GO" id="GO:0009360">
    <property type="term" value="C:DNA polymerase III complex"/>
    <property type="evidence" value="ECO:0007669"/>
    <property type="project" value="InterPro"/>
</dbReference>
<feature type="domain" description="DNA polymerase III beta sliding clamp central" evidence="11">
    <location>
        <begin position="131"/>
        <end position="246"/>
    </location>
</feature>
<feature type="domain" description="DNA polymerase III beta sliding clamp C-terminal" evidence="12">
    <location>
        <begin position="248"/>
        <end position="356"/>
    </location>
</feature>
<keyword evidence="5 9" id="KW-0548">Nucleotidyltransferase</keyword>
<feature type="domain" description="DNA polymerase III beta sliding clamp N-terminal" evidence="10">
    <location>
        <begin position="1"/>
        <end position="119"/>
    </location>
</feature>
<evidence type="ECO:0000256" key="2">
    <source>
        <dbReference type="ARBA" id="ARBA00010752"/>
    </source>
</evidence>
<dbReference type="KEGG" id="flh:EJ997_09520"/>
<evidence type="ECO:0000256" key="3">
    <source>
        <dbReference type="ARBA" id="ARBA00022490"/>
    </source>
</evidence>
<dbReference type="CDD" id="cd00140">
    <property type="entry name" value="beta_clamp"/>
    <property type="match status" value="1"/>
</dbReference>
<evidence type="ECO:0000256" key="1">
    <source>
        <dbReference type="ARBA" id="ARBA00004496"/>
    </source>
</evidence>
<evidence type="ECO:0000256" key="9">
    <source>
        <dbReference type="PIRNR" id="PIRNR000804"/>
    </source>
</evidence>
<evidence type="ECO:0000313" key="14">
    <source>
        <dbReference type="Proteomes" id="UP000280344"/>
    </source>
</evidence>
<evidence type="ECO:0000259" key="10">
    <source>
        <dbReference type="Pfam" id="PF00712"/>
    </source>
</evidence>
<dbReference type="Pfam" id="PF02768">
    <property type="entry name" value="DNA_pol3_beta_3"/>
    <property type="match status" value="1"/>
</dbReference>
<dbReference type="Gene3D" id="3.10.150.10">
    <property type="entry name" value="DNA Polymerase III, subunit A, domain 2"/>
    <property type="match status" value="3"/>
</dbReference>
<comment type="subcellular location">
    <subcellularLocation>
        <location evidence="1 9">Cytoplasm</location>
    </subcellularLocation>
</comment>
<dbReference type="Pfam" id="PF02767">
    <property type="entry name" value="DNA_pol3_beta_2"/>
    <property type="match status" value="1"/>
</dbReference>
<dbReference type="GO" id="GO:0003887">
    <property type="term" value="F:DNA-directed DNA polymerase activity"/>
    <property type="evidence" value="ECO:0007669"/>
    <property type="project" value="UniProtKB-UniRule"/>
</dbReference>
<keyword evidence="3 9" id="KW-0963">Cytoplasm</keyword>
<dbReference type="InterPro" id="IPR022635">
    <property type="entry name" value="DNA_polIII_beta_C"/>
</dbReference>
<dbReference type="GO" id="GO:0005737">
    <property type="term" value="C:cytoplasm"/>
    <property type="evidence" value="ECO:0007669"/>
    <property type="project" value="UniProtKB-SubCell"/>
</dbReference>
<comment type="subunit">
    <text evidence="9">Forms a ring-shaped head-to-tail homodimer around DNA.</text>
</comment>
<dbReference type="RefSeq" id="WP_126704343.1">
    <property type="nucleotide sequence ID" value="NZ_CP034593.1"/>
</dbReference>
<keyword evidence="14" id="KW-1185">Reference proteome</keyword>
<dbReference type="Proteomes" id="UP000280344">
    <property type="component" value="Chromosome"/>
</dbReference>
<evidence type="ECO:0000259" key="12">
    <source>
        <dbReference type="Pfam" id="PF02768"/>
    </source>
</evidence>
<evidence type="ECO:0000259" key="11">
    <source>
        <dbReference type="Pfam" id="PF02767"/>
    </source>
</evidence>
<comment type="function">
    <text evidence="9">Confers DNA tethering and processivity to DNA polymerases and other proteins. Acts as a clamp, forming a ring around DNA (a reaction catalyzed by the clamp-loading complex) which diffuses in an ATP-independent manner freely and bidirectionally along dsDNA. Initially characterized for its ability to contact the catalytic subunit of DNA polymerase III (Pol III), a complex, multichain enzyme responsible for most of the replicative synthesis in bacteria; Pol III exhibits 3'-5' exonuclease proofreading activity. The beta chain is required for initiation of replication as well as for processivity of DNA replication.</text>
</comment>
<dbReference type="Pfam" id="PF00712">
    <property type="entry name" value="DNA_pol3_beta"/>
    <property type="match status" value="1"/>
</dbReference>